<dbReference type="AlphaFoldDB" id="A0AA36F0K2"/>
<keyword evidence="4" id="KW-0378">Hydrolase</keyword>
<comment type="similarity">
    <text evidence="1">Belongs to the peptidase S28 family.</text>
</comment>
<dbReference type="GO" id="GO:0006508">
    <property type="term" value="P:proteolysis"/>
    <property type="evidence" value="ECO:0007669"/>
    <property type="project" value="UniProtKB-KW"/>
</dbReference>
<dbReference type="GO" id="GO:0008239">
    <property type="term" value="F:dipeptidyl-peptidase activity"/>
    <property type="evidence" value="ECO:0007669"/>
    <property type="project" value="TreeGrafter"/>
</dbReference>
<dbReference type="Pfam" id="PF05577">
    <property type="entry name" value="Peptidase_S28"/>
    <property type="match status" value="1"/>
</dbReference>
<dbReference type="InterPro" id="IPR008758">
    <property type="entry name" value="Peptidase_S28"/>
</dbReference>
<evidence type="ECO:0000313" key="7">
    <source>
        <dbReference type="Proteomes" id="UP001162480"/>
    </source>
</evidence>
<dbReference type="EMBL" id="OX597816">
    <property type="protein sequence ID" value="CAI9720007.1"/>
    <property type="molecule type" value="Genomic_DNA"/>
</dbReference>
<keyword evidence="3" id="KW-0732">Signal</keyword>
<reference evidence="6" key="1">
    <citation type="submission" date="2023-08" db="EMBL/GenBank/DDBJ databases">
        <authorList>
            <person name="Alioto T."/>
            <person name="Alioto T."/>
            <person name="Gomez Garrido J."/>
        </authorList>
    </citation>
    <scope>NUCLEOTIDE SEQUENCE</scope>
</reference>
<dbReference type="SUPFAM" id="SSF53474">
    <property type="entry name" value="alpha/beta-Hydrolases"/>
    <property type="match status" value="1"/>
</dbReference>
<sequence>MHSNYQIHWLHSEKSTIQSVLVAYSSTSIQDPVTNELWFDQKLDHFDPSDTRTWKQRYFINKSYFKPGGPIFLMIGGEGTADPIWMSTGDWVENAKKYNAFCIQVEHRFYGKSHPTEDMSTENLKYLSSMQALADLANFRQNISPQFGFTKNKWISFGGSYPGALSAWFRLKYPQLVDGAVASSAPVNAVLNFKDYLRVVTESLATFGGPECNTAISQATEAIEQLLKTPAGRDLLKKNFNLCQEIDISNTLDISNLFSSFSGNFEGVVQYNRDNREFEHVKGTNITITTLCNIMTNKNYGSPIDRYARVNQLMLKTQEEECLDFSYKEMIKDLRETSWNSSAAEGGRQWIYQTCTEFGYFQTSDFPKQPFGHYYPLSISGQICMDLFGKKFNLNLTSAGIQWTNANYGALHLSGSRIILPNGSIDPWHALGVLSDISKDVKAVYINGTAHCANMYPAAASDPLALVLARQEISEFVGKWLL</sequence>
<accession>A0AA36F0K2</accession>
<organism evidence="6 7">
    <name type="scientific">Octopus vulgaris</name>
    <name type="common">Common octopus</name>
    <dbReference type="NCBI Taxonomy" id="6645"/>
    <lineage>
        <taxon>Eukaryota</taxon>
        <taxon>Metazoa</taxon>
        <taxon>Spiralia</taxon>
        <taxon>Lophotrochozoa</taxon>
        <taxon>Mollusca</taxon>
        <taxon>Cephalopoda</taxon>
        <taxon>Coleoidea</taxon>
        <taxon>Octopodiformes</taxon>
        <taxon>Octopoda</taxon>
        <taxon>Incirrata</taxon>
        <taxon>Octopodidae</taxon>
        <taxon>Octopus</taxon>
    </lineage>
</organism>
<evidence type="ECO:0000256" key="3">
    <source>
        <dbReference type="ARBA" id="ARBA00022729"/>
    </source>
</evidence>
<gene>
    <name evidence="6" type="ORF">OCTVUL_1B021431</name>
</gene>
<name>A0AA36F0K2_OCTVU</name>
<protein>
    <submittedName>
        <fullName evidence="6">Serine protease</fullName>
    </submittedName>
</protein>
<dbReference type="Gene3D" id="3.40.50.1820">
    <property type="entry name" value="alpha/beta hydrolase"/>
    <property type="match status" value="1"/>
</dbReference>
<dbReference type="FunFam" id="1.20.120.980:FF:000003">
    <property type="entry name" value="Serine protease 16"/>
    <property type="match status" value="1"/>
</dbReference>
<evidence type="ECO:0000256" key="1">
    <source>
        <dbReference type="ARBA" id="ARBA00011079"/>
    </source>
</evidence>
<keyword evidence="2 6" id="KW-0645">Protease</keyword>
<dbReference type="GO" id="GO:0070008">
    <property type="term" value="F:serine-type exopeptidase activity"/>
    <property type="evidence" value="ECO:0007669"/>
    <property type="project" value="InterPro"/>
</dbReference>
<proteinExistence type="inferred from homology"/>
<evidence type="ECO:0000256" key="2">
    <source>
        <dbReference type="ARBA" id="ARBA00022670"/>
    </source>
</evidence>
<keyword evidence="5" id="KW-0325">Glycoprotein</keyword>
<evidence type="ECO:0000256" key="4">
    <source>
        <dbReference type="ARBA" id="ARBA00022801"/>
    </source>
</evidence>
<keyword evidence="7" id="KW-1185">Reference proteome</keyword>
<dbReference type="PANTHER" id="PTHR11010">
    <property type="entry name" value="PROTEASE S28 PRO-X CARBOXYPEPTIDASE-RELATED"/>
    <property type="match status" value="1"/>
</dbReference>
<evidence type="ECO:0000313" key="6">
    <source>
        <dbReference type="EMBL" id="CAI9720007.1"/>
    </source>
</evidence>
<dbReference type="Gene3D" id="1.20.120.980">
    <property type="entry name" value="Serine carboxypeptidase S28, SKS domain"/>
    <property type="match status" value="1"/>
</dbReference>
<dbReference type="InterPro" id="IPR042269">
    <property type="entry name" value="Ser_carbopepase_S28_SKS"/>
</dbReference>
<evidence type="ECO:0000256" key="5">
    <source>
        <dbReference type="ARBA" id="ARBA00023180"/>
    </source>
</evidence>
<dbReference type="PANTHER" id="PTHR11010:SF117">
    <property type="entry name" value="SERINE PROTEASE 16"/>
    <property type="match status" value="1"/>
</dbReference>
<dbReference type="InterPro" id="IPR029058">
    <property type="entry name" value="AB_hydrolase_fold"/>
</dbReference>
<dbReference type="Proteomes" id="UP001162480">
    <property type="component" value="Chromosome 3"/>
</dbReference>